<proteinExistence type="predicted"/>
<dbReference type="PROSITE" id="PS00678">
    <property type="entry name" value="WD_REPEATS_1"/>
    <property type="match status" value="7"/>
</dbReference>
<dbReference type="InterPro" id="IPR011047">
    <property type="entry name" value="Quinoprotein_ADH-like_sf"/>
</dbReference>
<dbReference type="InterPro" id="IPR020472">
    <property type="entry name" value="WD40_PAC1"/>
</dbReference>
<dbReference type="SUPFAM" id="SSF47413">
    <property type="entry name" value="lambda repressor-like DNA-binding domains"/>
    <property type="match status" value="1"/>
</dbReference>
<dbReference type="Pfam" id="PF00400">
    <property type="entry name" value="WD40"/>
    <property type="match status" value="10"/>
</dbReference>
<evidence type="ECO:0000259" key="4">
    <source>
        <dbReference type="SMART" id="SM00530"/>
    </source>
</evidence>
<dbReference type="Gene3D" id="2.130.10.10">
    <property type="entry name" value="YVTN repeat-like/Quinoprotein amine dehydrogenase"/>
    <property type="match status" value="5"/>
</dbReference>
<evidence type="ECO:0000313" key="5">
    <source>
        <dbReference type="EMBL" id="GAA1287682.1"/>
    </source>
</evidence>
<feature type="domain" description="HTH cro/C1-type" evidence="4">
    <location>
        <begin position="43"/>
        <end position="99"/>
    </location>
</feature>
<dbReference type="Pfam" id="PF20703">
    <property type="entry name" value="nSTAND1"/>
    <property type="match status" value="1"/>
</dbReference>
<dbReference type="PRINTS" id="PR00320">
    <property type="entry name" value="GPROTEINBRPT"/>
</dbReference>
<keyword evidence="1 3" id="KW-0853">WD repeat</keyword>
<feature type="repeat" description="WD" evidence="3">
    <location>
        <begin position="838"/>
        <end position="879"/>
    </location>
</feature>
<dbReference type="InterPro" id="IPR027417">
    <property type="entry name" value="P-loop_NTPase"/>
</dbReference>
<dbReference type="PANTHER" id="PTHR19879">
    <property type="entry name" value="TRANSCRIPTION INITIATION FACTOR TFIID"/>
    <property type="match status" value="1"/>
</dbReference>
<accession>A0ABN1X641</accession>
<evidence type="ECO:0000256" key="1">
    <source>
        <dbReference type="ARBA" id="ARBA00022574"/>
    </source>
</evidence>
<keyword evidence="6" id="KW-1185">Reference proteome</keyword>
<sequence>MQQAQRGAKVVPSLIVLLGGMGMGRREGPLDPAAGPVQRFAYELRKLRQEAGGLTYRAMAQRTEYSVATLSRAAAGEQLPSLGVVLAYVRVRGADSNEWERRWRAAAGEAIAEPGTDDVAYAPYRGLARFEPDDRDLFFGREDLVAQLADRIHTHRLVALVGASGSGKSSLLRAGFIPLLRAPADRGPQPAAIRVITPGEYPLRTHAQRLAAAEEDGDTVLIVDQFEELYTLGTPPHERNQFIDHLLAATDPASRLRVIIAVRADFLSRCAEHHLLAAALREATLLVGPMSPAELRQAIVKPAAAAGLIVERALTAKIIEDVTDSPGGLPLMSHALLETWRRRTGRTLTLTAYNAAGGLAGALAQTAEDLYTQLSHDQAAGARRILLRLISPGEGAEDTRRPAPRAELETSTSSVRAAVLERLVKARLVTLDGSTVNLAHEALIAAWPRLREWIDDARERLRLHRQLTEAAHTWNDLGRDAGALYRGTRLASAEEAFVTTDGNSDLTVLEKDFLTDSTTARHREEQTAARTTQRLRQFTVTLSILLVLALTAGLIAWQQYRTSEQQRHQAVSAQRATFSRQLAGQSAGLLRSNPDLSSLLAVQAYQTSPTKEATASLFSAAALPLQRRLTGHAGIVRSVAFSPNGRTLASADDYGKIRLWDVATGKPRSTLTGYTGVRSVAFSPDGRILASGGDYGEIRLRDVATGKPRTTLTGGRGTVRSVAFSPDGRILASGGEDGKIRLWDVATGKPRTTLTGHTGYGWSVGFSPDGRILASGGEDGKIRLWDVATGKPRITLTGRAGIVWSVAFSPDGRILASGGEDGKIRLWDVATGKPRITLTGRAGIVWSVAFSPDGRILASGGEDGKIRLWDVATGKPRTTLTGRAGIVWSVAFSPDGRILASGGEDGKIRLWDVATGKPRTTLTGYTGVRSVAFSPDGRTFASGDGDGKIRLWDVATGKPRTTLTGRAGIVWSVAFSPDGRTLASGGSDKTVRLWDVATGKPRTTLTGRAGIVWSVAFSPNGRTLATSGEDGKTRLWDVSLPDPTFSIRKICRAIHRSFTRSERSLYLADQPSGPVCRS</sequence>
<dbReference type="InterPro" id="IPR001680">
    <property type="entry name" value="WD40_rpt"/>
</dbReference>
<feature type="repeat" description="WD" evidence="3">
    <location>
        <begin position="880"/>
        <end position="921"/>
    </location>
</feature>
<dbReference type="Proteomes" id="UP001500282">
    <property type="component" value="Unassembled WGS sequence"/>
</dbReference>
<evidence type="ECO:0000256" key="2">
    <source>
        <dbReference type="ARBA" id="ARBA00022737"/>
    </source>
</evidence>
<dbReference type="Gene3D" id="3.40.50.300">
    <property type="entry name" value="P-loop containing nucleotide triphosphate hydrolases"/>
    <property type="match status" value="1"/>
</dbReference>
<dbReference type="SUPFAM" id="SSF52540">
    <property type="entry name" value="P-loop containing nucleoside triphosphate hydrolases"/>
    <property type="match status" value="1"/>
</dbReference>
<dbReference type="InterPro" id="IPR019775">
    <property type="entry name" value="WD40_repeat_CS"/>
</dbReference>
<name>A0ABN1X641_9ACTN</name>
<feature type="repeat" description="WD" evidence="3">
    <location>
        <begin position="928"/>
        <end position="962"/>
    </location>
</feature>
<evidence type="ECO:0000313" key="6">
    <source>
        <dbReference type="Proteomes" id="UP001500282"/>
    </source>
</evidence>
<reference evidence="5 6" key="1">
    <citation type="journal article" date="2019" name="Int. J. Syst. Evol. Microbiol.">
        <title>The Global Catalogue of Microorganisms (GCM) 10K type strain sequencing project: providing services to taxonomists for standard genome sequencing and annotation.</title>
        <authorList>
            <consortium name="The Broad Institute Genomics Platform"/>
            <consortium name="The Broad Institute Genome Sequencing Center for Infectious Disease"/>
            <person name="Wu L."/>
            <person name="Ma J."/>
        </authorList>
    </citation>
    <scope>NUCLEOTIDE SEQUENCE [LARGE SCALE GENOMIC DNA]</scope>
    <source>
        <strain evidence="5 6">JCM 11448</strain>
    </source>
</reference>
<dbReference type="InterPro" id="IPR001387">
    <property type="entry name" value="Cro/C1-type_HTH"/>
</dbReference>
<dbReference type="PROSITE" id="PS50294">
    <property type="entry name" value="WD_REPEATS_REGION"/>
    <property type="match status" value="9"/>
</dbReference>
<dbReference type="SMART" id="SM00530">
    <property type="entry name" value="HTH_XRE"/>
    <property type="match status" value="1"/>
</dbReference>
<dbReference type="Pfam" id="PF13560">
    <property type="entry name" value="HTH_31"/>
    <property type="match status" value="1"/>
</dbReference>
<dbReference type="InterPro" id="IPR049052">
    <property type="entry name" value="nSTAND1"/>
</dbReference>
<feature type="repeat" description="WD" evidence="3">
    <location>
        <begin position="1005"/>
        <end position="1039"/>
    </location>
</feature>
<dbReference type="SUPFAM" id="SSF50978">
    <property type="entry name" value="WD40 repeat-like"/>
    <property type="match status" value="1"/>
</dbReference>
<gene>
    <name evidence="5" type="ORF">GCM10009579_58560</name>
</gene>
<feature type="repeat" description="WD" evidence="3">
    <location>
        <begin position="796"/>
        <end position="837"/>
    </location>
</feature>
<dbReference type="InterPro" id="IPR036322">
    <property type="entry name" value="WD40_repeat_dom_sf"/>
</dbReference>
<dbReference type="PROSITE" id="PS50082">
    <property type="entry name" value="WD_REPEATS_2"/>
    <property type="match status" value="10"/>
</dbReference>
<dbReference type="EMBL" id="BAAAIH010000039">
    <property type="protein sequence ID" value="GAA1287682.1"/>
    <property type="molecule type" value="Genomic_DNA"/>
</dbReference>
<dbReference type="CDD" id="cd00093">
    <property type="entry name" value="HTH_XRE"/>
    <property type="match status" value="1"/>
</dbReference>
<dbReference type="CDD" id="cd00200">
    <property type="entry name" value="WD40"/>
    <property type="match status" value="2"/>
</dbReference>
<dbReference type="InterPro" id="IPR015943">
    <property type="entry name" value="WD40/YVTN_repeat-like_dom_sf"/>
</dbReference>
<organism evidence="5 6">
    <name type="scientific">Streptomyces javensis</name>
    <dbReference type="NCBI Taxonomy" id="114698"/>
    <lineage>
        <taxon>Bacteria</taxon>
        <taxon>Bacillati</taxon>
        <taxon>Actinomycetota</taxon>
        <taxon>Actinomycetes</taxon>
        <taxon>Kitasatosporales</taxon>
        <taxon>Streptomycetaceae</taxon>
        <taxon>Streptomyces</taxon>
        <taxon>Streptomyces violaceusniger group</taxon>
    </lineage>
</organism>
<feature type="repeat" description="WD" evidence="3">
    <location>
        <begin position="677"/>
        <end position="711"/>
    </location>
</feature>
<dbReference type="InterPro" id="IPR010982">
    <property type="entry name" value="Lambda_DNA-bd_dom_sf"/>
</dbReference>
<feature type="repeat" description="WD" evidence="3">
    <location>
        <begin position="963"/>
        <end position="1004"/>
    </location>
</feature>
<evidence type="ECO:0000256" key="3">
    <source>
        <dbReference type="PROSITE-ProRule" id="PRU00221"/>
    </source>
</evidence>
<dbReference type="SMART" id="SM00320">
    <property type="entry name" value="WD40"/>
    <property type="match status" value="10"/>
</dbReference>
<dbReference type="SUPFAM" id="SSF50998">
    <property type="entry name" value="Quinoprotein alcohol dehydrogenase-like"/>
    <property type="match status" value="1"/>
</dbReference>
<feature type="repeat" description="WD" evidence="3">
    <location>
        <begin position="754"/>
        <end position="795"/>
    </location>
</feature>
<keyword evidence="2" id="KW-0677">Repeat</keyword>
<comment type="caution">
    <text evidence="5">The sequence shown here is derived from an EMBL/GenBank/DDBJ whole genome shotgun (WGS) entry which is preliminary data.</text>
</comment>
<feature type="repeat" description="WD" evidence="3">
    <location>
        <begin position="629"/>
        <end position="670"/>
    </location>
</feature>
<dbReference type="PANTHER" id="PTHR19879:SF9">
    <property type="entry name" value="TRANSCRIPTION INITIATION FACTOR TFIID SUBUNIT 5"/>
    <property type="match status" value="1"/>
</dbReference>
<protein>
    <recommendedName>
        <fullName evidence="4">HTH cro/C1-type domain-containing protein</fullName>
    </recommendedName>
</protein>
<feature type="repeat" description="WD" evidence="3">
    <location>
        <begin position="712"/>
        <end position="753"/>
    </location>
</feature>